<proteinExistence type="predicted"/>
<keyword evidence="3" id="KW-1185">Reference proteome</keyword>
<dbReference type="Proteomes" id="UP001185899">
    <property type="component" value="Unassembled WGS sequence"/>
</dbReference>
<protein>
    <submittedName>
        <fullName evidence="2">Ltp family lipoprotein</fullName>
    </submittedName>
</protein>
<organism evidence="2 3">
    <name type="scientific">Rhodococcus cercidiphylli</name>
    <dbReference type="NCBI Taxonomy" id="489916"/>
    <lineage>
        <taxon>Bacteria</taxon>
        <taxon>Bacillati</taxon>
        <taxon>Actinomycetota</taxon>
        <taxon>Actinomycetes</taxon>
        <taxon>Mycobacteriales</taxon>
        <taxon>Nocardiaceae</taxon>
        <taxon>Rhodococcus</taxon>
    </lineage>
</organism>
<dbReference type="RefSeq" id="WP_317547804.1">
    <property type="nucleotide sequence ID" value="NZ_JAWLKE010000002.1"/>
</dbReference>
<name>A0ABU4AUQ9_9NOCA</name>
<accession>A0ABU4AUQ9</accession>
<gene>
    <name evidence="2" type="ORF">R3P95_05415</name>
</gene>
<dbReference type="Pfam" id="PF07553">
    <property type="entry name" value="Lipoprotein_Ltp"/>
    <property type="match status" value="2"/>
</dbReference>
<evidence type="ECO:0000313" key="3">
    <source>
        <dbReference type="Proteomes" id="UP001185899"/>
    </source>
</evidence>
<comment type="caution">
    <text evidence="2">The sequence shown here is derived from an EMBL/GenBank/DDBJ whole genome shotgun (WGS) entry which is preliminary data.</text>
</comment>
<feature type="domain" description="Putative host cell surface-exposed lipoprotein Ltp-like HTH region" evidence="1">
    <location>
        <begin position="2"/>
        <end position="37"/>
    </location>
</feature>
<reference evidence="2 3" key="1">
    <citation type="submission" date="2023-10" db="EMBL/GenBank/DDBJ databases">
        <title>Development of a sustainable strategy for remediation of hydrocarbon-contaminated territories based on the waste exchange concept.</title>
        <authorList>
            <person name="Krivoruchko A."/>
        </authorList>
    </citation>
    <scope>NUCLEOTIDE SEQUENCE [LARGE SCALE GENOMIC DNA]</scope>
    <source>
        <strain evidence="2 3">IEGM 1322</strain>
    </source>
</reference>
<evidence type="ECO:0000313" key="2">
    <source>
        <dbReference type="EMBL" id="MDV6229980.1"/>
    </source>
</evidence>
<feature type="domain" description="Putative host cell surface-exposed lipoprotein Ltp-like HTH region" evidence="1">
    <location>
        <begin position="42"/>
        <end position="85"/>
    </location>
</feature>
<dbReference type="Gene3D" id="1.10.10.10">
    <property type="entry name" value="Winged helix-like DNA-binding domain superfamily/Winged helix DNA-binding domain"/>
    <property type="match status" value="2"/>
</dbReference>
<keyword evidence="2" id="KW-0449">Lipoprotein</keyword>
<evidence type="ECO:0000259" key="1">
    <source>
        <dbReference type="Pfam" id="PF07553"/>
    </source>
</evidence>
<dbReference type="InterPro" id="IPR036388">
    <property type="entry name" value="WH-like_DNA-bd_sf"/>
</dbReference>
<dbReference type="EMBL" id="JAWLKE010000002">
    <property type="protein sequence ID" value="MDV6229980.1"/>
    <property type="molecule type" value="Genomic_DNA"/>
</dbReference>
<sequence length="88" mass="10008">MRAAEQYLDYSAFSRSGLIEQLEYEDYSTEDATFAVDYVAPDWNEQAAESAQTYLDYTAFSRQSLIDQLMYEGFTVDQAQFGVDSVGI</sequence>
<dbReference type="InterPro" id="IPR011434">
    <property type="entry name" value="Ltp-like_HTH"/>
</dbReference>